<keyword evidence="4" id="KW-1185">Reference proteome</keyword>
<dbReference type="PROSITE" id="PS51184">
    <property type="entry name" value="JMJC"/>
    <property type="match status" value="1"/>
</dbReference>
<feature type="region of interest" description="Disordered" evidence="1">
    <location>
        <begin position="677"/>
        <end position="697"/>
    </location>
</feature>
<accession>A0A4V1Q3I7</accession>
<proteinExistence type="predicted"/>
<gene>
    <name evidence="3" type="ORF">EST38_g7126</name>
</gene>
<dbReference type="InterPro" id="IPR003347">
    <property type="entry name" value="JmjC_dom"/>
</dbReference>
<feature type="compositionally biased region" description="Low complexity" evidence="1">
    <location>
        <begin position="950"/>
        <end position="963"/>
    </location>
</feature>
<comment type="caution">
    <text evidence="3">The sequence shown here is derived from an EMBL/GenBank/DDBJ whole genome shotgun (WGS) entry which is preliminary data.</text>
</comment>
<evidence type="ECO:0000256" key="1">
    <source>
        <dbReference type="SAM" id="MobiDB-lite"/>
    </source>
</evidence>
<dbReference type="AlphaFoldDB" id="A0A4V1Q3I7"/>
<sequence length="1231" mass="136301">MNSPQTPAISTKGWTYESVLQHGKRFRPIERIKATAPETDIQEAIRRYEEDGIPMIIEGWHEHKKWRKDMFSLDFFQKHCGREDIHVRNVHDLKDTTWRLDEFIAKSRQAPPCVADNETTRMYGKDAECPPQWKEWIEKKNVIPSSLLWNGPQDYFRYRPEATQVETLMCYLGIGDTFTAAHKDLCASSGHNLMCYTENGGASYWFMTRGCDAPIVGEYFQKLGQELDHETHVITLDELKNAPFDVFVGKQVLGDLVLVPPRSCHQVVNFGGITLKTSWSRMSLKGLTTAVYHELPLYQRVCRFETYRVKSTVYLAVQKQTKELEDALKGRVPRDLSKSQSLATLTSVFTHILAEEYSRECKAMTRLDIDTDGQEHDAGAETERHIVCDFCGCDVFQSFFECSNCIPSGGGPRGCEGYAICPSCYVEGRSCRCVTMEPKQVFSFLKLMNVRQAAVEILKACGHELTPWTPGQQRGSIFYAACLLRKRRTSRKGQLICKLDQDKLPKEALNCNECHHSRCYEHLLLNSKMHSSIALPDYPNGKEHGKYHRLHQQQRKLYGERLTEAKECQKHGDAPDPSLVPVLRTYLAASHDVCRPVVFYQSLPGFYDERIQDCDEEVVEESDAESEILEELAVGSLASTLTPCPSTVVPLPAEQDAADDVEMAVYSIRRVDGLGLTLDDDDTEKSTPQPPTMKRKPTGQLMDYVAVPERRKSSGPASDFSAVQGKDAIKMKNLQALASNGPYTVKDRKVKRLAVAVAGRAGPSKPLKNFVPAADARKENASALVNPPEQASSSRVKRATINDHVASESESSSDDSVVVKPAEREGEQRVFGAAPAVVPTEEVGASKPVDKGKRRAVERSSEGGRRDHAMSTFETGKEKQNAGVNTSASKRGRGRRPPGLTSAELEATYAEEMVKAIRNAHGLEEDLPENVDEPMRGRKLQKRKTVDRYPSSSHSRSPTVSSSPSPPPVQQKSVQKPVKKKPRMEEMVVPETPPLSPSTPSECDSQPDANPANSPSNWFLSTSQPSETTTHRDTLPLPSREQQQQISSDVIMRSDSKIPENQDESLTVRSSTAKPSTAPLTQTAPSTRPVPASSLSPLKRTLKTGLTITFKNAPGETRASKDKFPSQPVVSASFGSAATIDLASVINNAAVANGLNDGLNGQGESHGISSLSELDESTGQPSRSIWPTATRLPSAQATIPRQAKPRKGAYKQIIHWPVISHKALRSAAKVL</sequence>
<dbReference type="Pfam" id="PF02373">
    <property type="entry name" value="JmjC"/>
    <property type="match status" value="1"/>
</dbReference>
<dbReference type="EMBL" id="SDEE01000245">
    <property type="protein sequence ID" value="RXW18728.1"/>
    <property type="molecule type" value="Genomic_DNA"/>
</dbReference>
<dbReference type="Proteomes" id="UP000290288">
    <property type="component" value="Unassembled WGS sequence"/>
</dbReference>
<feature type="region of interest" description="Disordered" evidence="1">
    <location>
        <begin position="1163"/>
        <end position="1185"/>
    </location>
</feature>
<organism evidence="3 4">
    <name type="scientific">Candolleomyces aberdarensis</name>
    <dbReference type="NCBI Taxonomy" id="2316362"/>
    <lineage>
        <taxon>Eukaryota</taxon>
        <taxon>Fungi</taxon>
        <taxon>Dikarya</taxon>
        <taxon>Basidiomycota</taxon>
        <taxon>Agaricomycotina</taxon>
        <taxon>Agaricomycetes</taxon>
        <taxon>Agaricomycetidae</taxon>
        <taxon>Agaricales</taxon>
        <taxon>Agaricineae</taxon>
        <taxon>Psathyrellaceae</taxon>
        <taxon>Candolleomyces</taxon>
    </lineage>
</organism>
<feature type="compositionally biased region" description="Basic and acidic residues" evidence="1">
    <location>
        <begin position="848"/>
        <end position="880"/>
    </location>
</feature>
<feature type="compositionally biased region" description="Low complexity" evidence="1">
    <location>
        <begin position="808"/>
        <end position="819"/>
    </location>
</feature>
<feature type="compositionally biased region" description="Polar residues" evidence="1">
    <location>
        <begin position="1003"/>
        <end position="1028"/>
    </location>
</feature>
<evidence type="ECO:0000259" key="2">
    <source>
        <dbReference type="PROSITE" id="PS51184"/>
    </source>
</evidence>
<name>A0A4V1Q3I7_9AGAR</name>
<dbReference type="STRING" id="2316362.A0A4V1Q3I7"/>
<dbReference type="Gene3D" id="2.60.120.650">
    <property type="entry name" value="Cupin"/>
    <property type="match status" value="1"/>
</dbReference>
<evidence type="ECO:0000313" key="4">
    <source>
        <dbReference type="Proteomes" id="UP000290288"/>
    </source>
</evidence>
<feature type="region of interest" description="Disordered" evidence="1">
    <location>
        <begin position="920"/>
        <end position="1098"/>
    </location>
</feature>
<dbReference type="OrthoDB" id="298344at2759"/>
<feature type="region of interest" description="Disordered" evidence="1">
    <location>
        <begin position="803"/>
        <end position="907"/>
    </location>
</feature>
<dbReference type="SUPFAM" id="SSF51197">
    <property type="entry name" value="Clavaminate synthase-like"/>
    <property type="match status" value="1"/>
</dbReference>
<feature type="compositionally biased region" description="Polar residues" evidence="1">
    <location>
        <begin position="1167"/>
        <end position="1185"/>
    </location>
</feature>
<evidence type="ECO:0000313" key="3">
    <source>
        <dbReference type="EMBL" id="RXW18728.1"/>
    </source>
</evidence>
<feature type="compositionally biased region" description="Polar residues" evidence="1">
    <location>
        <begin position="1064"/>
        <end position="1086"/>
    </location>
</feature>
<protein>
    <recommendedName>
        <fullName evidence="2">JmjC domain-containing protein</fullName>
    </recommendedName>
</protein>
<feature type="domain" description="JmjC" evidence="2">
    <location>
        <begin position="130"/>
        <end position="298"/>
    </location>
</feature>
<dbReference type="SMART" id="SM00558">
    <property type="entry name" value="JmjC"/>
    <property type="match status" value="1"/>
</dbReference>
<reference evidence="3 4" key="1">
    <citation type="submission" date="2019-01" db="EMBL/GenBank/DDBJ databases">
        <title>Draft genome sequence of Psathyrella aberdarensis IHI B618.</title>
        <authorList>
            <person name="Buettner E."/>
            <person name="Kellner H."/>
        </authorList>
    </citation>
    <scope>NUCLEOTIDE SEQUENCE [LARGE SCALE GENOMIC DNA]</scope>
    <source>
        <strain evidence="3 4">IHI B618</strain>
    </source>
</reference>